<protein>
    <submittedName>
        <fullName evidence="2">Uncharacterized protein</fullName>
    </submittedName>
</protein>
<reference evidence="2 3" key="1">
    <citation type="journal article" date="2023" name="Hortic Res">
        <title>Pangenome of water caltrop reveals structural variations and asymmetric subgenome divergence after allopolyploidization.</title>
        <authorList>
            <person name="Zhang X."/>
            <person name="Chen Y."/>
            <person name="Wang L."/>
            <person name="Yuan Y."/>
            <person name="Fang M."/>
            <person name="Shi L."/>
            <person name="Lu R."/>
            <person name="Comes H.P."/>
            <person name="Ma Y."/>
            <person name="Chen Y."/>
            <person name="Huang G."/>
            <person name="Zhou Y."/>
            <person name="Zheng Z."/>
            <person name="Qiu Y."/>
        </authorList>
    </citation>
    <scope>NUCLEOTIDE SEQUENCE [LARGE SCALE GENOMIC DNA]</scope>
    <source>
        <strain evidence="2">F231</strain>
    </source>
</reference>
<dbReference type="EMBL" id="JAXQNO010000024">
    <property type="protein sequence ID" value="KAK4762826.1"/>
    <property type="molecule type" value="Genomic_DNA"/>
</dbReference>
<keyword evidence="3" id="KW-1185">Reference proteome</keyword>
<proteinExistence type="predicted"/>
<comment type="caution">
    <text evidence="2">The sequence shown here is derived from an EMBL/GenBank/DDBJ whole genome shotgun (WGS) entry which is preliminary data.</text>
</comment>
<name>A0AAN7QAY3_TRANT</name>
<dbReference type="PANTHER" id="PTHR34280:SF15">
    <property type="entry name" value="TRANSCRIPTION FACTOR"/>
    <property type="match status" value="1"/>
</dbReference>
<gene>
    <name evidence="2" type="ORF">SAY86_008594</name>
</gene>
<evidence type="ECO:0000313" key="3">
    <source>
        <dbReference type="Proteomes" id="UP001346149"/>
    </source>
</evidence>
<evidence type="ECO:0000313" key="2">
    <source>
        <dbReference type="EMBL" id="KAK4762826.1"/>
    </source>
</evidence>
<feature type="region of interest" description="Disordered" evidence="1">
    <location>
        <begin position="1"/>
        <end position="30"/>
    </location>
</feature>
<dbReference type="AlphaFoldDB" id="A0AAN7QAY3"/>
<accession>A0AAN7QAY3</accession>
<organism evidence="2 3">
    <name type="scientific">Trapa natans</name>
    <name type="common">Water chestnut</name>
    <dbReference type="NCBI Taxonomy" id="22666"/>
    <lineage>
        <taxon>Eukaryota</taxon>
        <taxon>Viridiplantae</taxon>
        <taxon>Streptophyta</taxon>
        <taxon>Embryophyta</taxon>
        <taxon>Tracheophyta</taxon>
        <taxon>Spermatophyta</taxon>
        <taxon>Magnoliopsida</taxon>
        <taxon>eudicotyledons</taxon>
        <taxon>Gunneridae</taxon>
        <taxon>Pentapetalae</taxon>
        <taxon>rosids</taxon>
        <taxon>malvids</taxon>
        <taxon>Myrtales</taxon>
        <taxon>Lythraceae</taxon>
        <taxon>Trapa</taxon>
    </lineage>
</organism>
<dbReference type="Proteomes" id="UP001346149">
    <property type="component" value="Unassembled WGS sequence"/>
</dbReference>
<evidence type="ECO:0000256" key="1">
    <source>
        <dbReference type="SAM" id="MobiDB-lite"/>
    </source>
</evidence>
<dbReference type="PANTHER" id="PTHR34280">
    <property type="entry name" value="OS01G0920100 PROTEIN"/>
    <property type="match status" value="1"/>
</dbReference>
<sequence>MGSCVSASKREDPAIKFTPSVMPRPDDRPSVLMESPVKESTTNTVGFWNPAADRGGTKEEMFFDSQPWLESDCEDYFSVCDDTPSYGNSPAHPKSFREPLLTEKSLFANAAPVTDPHVTTALKKQLHELFEESFRAKSAEDKLGFIEVPPYSPSSSPYNPVIIISGQTPDSVKKVKPTQSPGCCIPGLVRSLSFGERRKRMNGTRV</sequence>
<dbReference type="InterPro" id="IPR038947">
    <property type="entry name" value="At3g27210-like"/>
</dbReference>